<evidence type="ECO:0000313" key="3">
    <source>
        <dbReference type="Proteomes" id="UP000252519"/>
    </source>
</evidence>
<reference evidence="2 3" key="1">
    <citation type="submission" date="2014-10" db="EMBL/GenBank/DDBJ databases">
        <title>Draft genome of the hookworm Ancylostoma caninum.</title>
        <authorList>
            <person name="Mitreva M."/>
        </authorList>
    </citation>
    <scope>NUCLEOTIDE SEQUENCE [LARGE SCALE GENOMIC DNA]</scope>
    <source>
        <strain evidence="2 3">Baltimore</strain>
    </source>
</reference>
<feature type="region of interest" description="Disordered" evidence="1">
    <location>
        <begin position="23"/>
        <end position="43"/>
    </location>
</feature>
<accession>A0A368FER8</accession>
<evidence type="ECO:0000313" key="2">
    <source>
        <dbReference type="EMBL" id="RCN28667.1"/>
    </source>
</evidence>
<dbReference type="EMBL" id="JOJR01002415">
    <property type="protein sequence ID" value="RCN28667.1"/>
    <property type="molecule type" value="Genomic_DNA"/>
</dbReference>
<proteinExistence type="predicted"/>
<protein>
    <submittedName>
        <fullName evidence="2">Uncharacterized protein</fullName>
    </submittedName>
</protein>
<comment type="caution">
    <text evidence="2">The sequence shown here is derived from an EMBL/GenBank/DDBJ whole genome shotgun (WGS) entry which is preliminary data.</text>
</comment>
<dbReference type="AlphaFoldDB" id="A0A368FER8"/>
<name>A0A368FER8_ANCCA</name>
<evidence type="ECO:0000256" key="1">
    <source>
        <dbReference type="SAM" id="MobiDB-lite"/>
    </source>
</evidence>
<gene>
    <name evidence="2" type="ORF">ANCCAN_25584</name>
</gene>
<sequence length="72" mass="8396">MEGSFMSFASFLALEMRGLARAKRAQTPRHAPSLRPSTGATNSTTARLYRRRRYGVDNYYIIDFRWNWGIIH</sequence>
<dbReference type="Proteomes" id="UP000252519">
    <property type="component" value="Unassembled WGS sequence"/>
</dbReference>
<organism evidence="2 3">
    <name type="scientific">Ancylostoma caninum</name>
    <name type="common">Dog hookworm</name>
    <dbReference type="NCBI Taxonomy" id="29170"/>
    <lineage>
        <taxon>Eukaryota</taxon>
        <taxon>Metazoa</taxon>
        <taxon>Ecdysozoa</taxon>
        <taxon>Nematoda</taxon>
        <taxon>Chromadorea</taxon>
        <taxon>Rhabditida</taxon>
        <taxon>Rhabditina</taxon>
        <taxon>Rhabditomorpha</taxon>
        <taxon>Strongyloidea</taxon>
        <taxon>Ancylostomatidae</taxon>
        <taxon>Ancylostomatinae</taxon>
        <taxon>Ancylostoma</taxon>
    </lineage>
</organism>
<keyword evidence="3" id="KW-1185">Reference proteome</keyword>